<dbReference type="Gene3D" id="3.40.50.300">
    <property type="entry name" value="P-loop containing nucleotide triphosphate hydrolases"/>
    <property type="match status" value="1"/>
</dbReference>
<gene>
    <name evidence="8" type="ORF">L484_013554</name>
</gene>
<dbReference type="PRINTS" id="PR00364">
    <property type="entry name" value="DISEASERSIST"/>
</dbReference>
<dbReference type="Pfam" id="PF00931">
    <property type="entry name" value="NB-ARC"/>
    <property type="match status" value="1"/>
</dbReference>
<dbReference type="InterPro" id="IPR042197">
    <property type="entry name" value="Apaf_helical"/>
</dbReference>
<dbReference type="eggNOG" id="KOG4658">
    <property type="taxonomic scope" value="Eukaryota"/>
</dbReference>
<keyword evidence="3" id="KW-0677">Repeat</keyword>
<dbReference type="InterPro" id="IPR002182">
    <property type="entry name" value="NB-ARC"/>
</dbReference>
<keyword evidence="5" id="KW-0611">Plant defense</keyword>
<dbReference type="InterPro" id="IPR057135">
    <property type="entry name" value="At4g27190-like_LRR"/>
</dbReference>
<feature type="domain" description="AAA+ ATPase" evidence="7">
    <location>
        <begin position="172"/>
        <end position="307"/>
    </location>
</feature>
<dbReference type="Gene3D" id="1.10.10.10">
    <property type="entry name" value="Winged helix-like DNA-binding domain superfamily/Winged helix DNA-binding domain"/>
    <property type="match status" value="1"/>
</dbReference>
<evidence type="ECO:0000256" key="5">
    <source>
        <dbReference type="ARBA" id="ARBA00022821"/>
    </source>
</evidence>
<evidence type="ECO:0000256" key="4">
    <source>
        <dbReference type="ARBA" id="ARBA00022741"/>
    </source>
</evidence>
<dbReference type="PANTHER" id="PTHR33463">
    <property type="entry name" value="NB-ARC DOMAIN-CONTAINING PROTEIN-RELATED"/>
    <property type="match status" value="1"/>
</dbReference>
<evidence type="ECO:0000256" key="3">
    <source>
        <dbReference type="ARBA" id="ARBA00022737"/>
    </source>
</evidence>
<dbReference type="InterPro" id="IPR036388">
    <property type="entry name" value="WH-like_DNA-bd_sf"/>
</dbReference>
<dbReference type="InterPro" id="IPR050905">
    <property type="entry name" value="Plant_NBS-LRR"/>
</dbReference>
<dbReference type="GO" id="GO:0043531">
    <property type="term" value="F:ADP binding"/>
    <property type="evidence" value="ECO:0007669"/>
    <property type="project" value="InterPro"/>
</dbReference>
<dbReference type="SMART" id="SM00382">
    <property type="entry name" value="AAA"/>
    <property type="match status" value="1"/>
</dbReference>
<dbReference type="Pfam" id="PF23247">
    <property type="entry name" value="LRR_RPS2"/>
    <property type="match status" value="4"/>
</dbReference>
<name>W9QH35_9ROSA</name>
<dbReference type="PANTHER" id="PTHR33463:SF198">
    <property type="entry name" value="RPP4C3"/>
    <property type="match status" value="1"/>
</dbReference>
<keyword evidence="9" id="KW-1185">Reference proteome</keyword>
<dbReference type="SUPFAM" id="SSF52540">
    <property type="entry name" value="P-loop containing nucleoside triphosphate hydrolases"/>
    <property type="match status" value="1"/>
</dbReference>
<evidence type="ECO:0000256" key="1">
    <source>
        <dbReference type="ARBA" id="ARBA00008894"/>
    </source>
</evidence>
<dbReference type="GO" id="GO:0005524">
    <property type="term" value="F:ATP binding"/>
    <property type="evidence" value="ECO:0007669"/>
    <property type="project" value="UniProtKB-KW"/>
</dbReference>
<evidence type="ECO:0000256" key="2">
    <source>
        <dbReference type="ARBA" id="ARBA00022614"/>
    </source>
</evidence>
<evidence type="ECO:0000313" key="8">
    <source>
        <dbReference type="EMBL" id="EXB37189.1"/>
    </source>
</evidence>
<dbReference type="STRING" id="981085.W9QH35"/>
<dbReference type="GO" id="GO:0006952">
    <property type="term" value="P:defense response"/>
    <property type="evidence" value="ECO:0007669"/>
    <property type="project" value="UniProtKB-KW"/>
</dbReference>
<comment type="similarity">
    <text evidence="1">Belongs to the disease resistance NB-LRR family.</text>
</comment>
<evidence type="ECO:0000313" key="9">
    <source>
        <dbReference type="Proteomes" id="UP000030645"/>
    </source>
</evidence>
<reference evidence="9" key="1">
    <citation type="submission" date="2013-01" db="EMBL/GenBank/DDBJ databases">
        <title>Draft Genome Sequence of a Mulberry Tree, Morus notabilis C.K. Schneid.</title>
        <authorList>
            <person name="He N."/>
            <person name="Zhao S."/>
        </authorList>
    </citation>
    <scope>NUCLEOTIDE SEQUENCE</scope>
</reference>
<dbReference type="InterPro" id="IPR032675">
    <property type="entry name" value="LRR_dom_sf"/>
</dbReference>
<sequence length="1844" mass="211395">MEFLIACGASIVAKFVEYTTVLSARRLFDYGRNVNNLRGRIQELNDAEETIRGRVEEATRIGEEIHADVQSWLSSTRSISQRAEDFLNNNRDRANFSCCNVRIPNLASRRQLSREARQMVEDVTHQIQAAEFIRISSRPALHSCIAFRGEYEYFESRKRMLEEIMKALQDREVTKIGVYGMGGIGKTMLAKEVARQATEAKLFTEVAMTTISQTPDPRRFQQEIAEKINLDIKEVESVPARADRLQRRLREEKRILIILDDIWEILDLLEVGIPFEHHGCKILMTSRSLDVVRSMGVEKSFQVYSIFGEEAMNLFQGIVGDIVERPDFKRLAIDVVGECGGLPLAITTVASTLKGQDSLDVWRDTLRRLRNIISPTNIDEPLREVYRSIRLSYDSLSDEQKSLLLLCSLHGEDSNIRIQDLIMIGVGWGLFHNVHTLSDARTRVHSLVVRLKARCLLLDGYGFDCVAVRMHDVIRDVALSIASEERDMHSIVIDKLEDCLNGKNLKDSKVISLRYESSDTQLPERLDCPQLESLFLVSDAFGRMERRMPIPKHFFEKSRHHLKSLLFCEAELVPIPPSLHSLQNLQTLCLRYCVLGDVKLIGDLTCLIILDLSYSTIKQLPIEVGQLNRLQLLNLEGCNALELIEPNVISSLIRLEELHIPYSFDKWEAGEITVCRRSNANLAELVNLPQLTSLSLRVPHSKTFPKHFMFSEELERYRICIGSSMHSFWDPRLYGVARSLELTLQERSQLKELGLESLVKRSEALSLDGLVGVKNVVCDLDNEGFSDLKRLEFSRNVSVQYIVNCTVDQQIHLRKAFPMLETLRLGKLTNLERICQGKLPQDSFNKLREVYVTNCDKLKNLFPLSIAKRLEYIQVRDCDMMEEVVGHGRENDAHIISDEATHHVVEFLELHSLILQSLPKFVQFISWSESEATCGSSSVQSPIPLFCEKLEFPSLENLTLFGINVQILWLDFQLRTTSYMDNLTRLNVSTCNNLKYLFPFFIAERLVKLEYLHVKDCEVMEDIVVMKNLEEEGWLGKNLFPKLTCLKLYNLPALGNFCVGDCIKFESLLVLTIRHCPKMKTFVTGNCLEFKSLSMFKIQNCPELKTFFTCSTPIMEVSVDNEEGNHSSITQPFFSEKVILPVLEYLESDWSNAINEQLNMSQSSSTVLVLPLSNQLKELELNCRTRDKPIALPIFDLLQRCQNLEKLTLKGFFVTSAQEYDGQLIANLKMLKLDNVPKLRYLFGESENAQPTNLFACFQNLTILEVSFGHRLTYLLTRSTVASLVQLQRMTITNCNRMIEVIGDYREGEITGGEHDNHELVFTRLEILVLHHLPNLGSFYSGNNVIRFPRLKELVVSRCPEMSTFSCGIVSTSILDTVRTFSNRIEVQDIESSDVDFGDHNDLLIEDESSSQPTDGNSNDIDFEEHRMFVEPVQKRWDGDVNTTVRKLWEDDSNLALQHLFAETVIMPDLEYLNTGRSEAINEILDMSPPSSDVPRCNLKELEMECITQDKPIGLSIFKLLHRYHNLRRLALYGFFIDITSKALQLGITQEYDGELIASLTELSLYDIPKLRHLLGEPEVIAQTAGDALRIRPSKILSVSFRNLRILEVSECHRLTYLLASTIATSLVQLEEMIITDCNRMTTIIEDYRENETTKREHDHEFVFPKLKILELQTLPHLESFYSGNTDIRLPKLGELFVSRCPEMRAFSSGNISTPMLHTIIDGWRSQSTYSNSDDVNEDSKMSPESVRRERWDGDVNTTVRKLWEDDSNLTLQELFTETEVHDSREGVRVLMMMMMMMNPALMKFDFKRDPIQYLLHLVALQLWCQRNGRNGSKIDYLKVSVKE</sequence>
<dbReference type="Proteomes" id="UP000030645">
    <property type="component" value="Unassembled WGS sequence"/>
</dbReference>
<dbReference type="InterPro" id="IPR003593">
    <property type="entry name" value="AAA+_ATPase"/>
</dbReference>
<keyword evidence="6" id="KW-0067">ATP-binding</keyword>
<evidence type="ECO:0000256" key="6">
    <source>
        <dbReference type="ARBA" id="ARBA00022840"/>
    </source>
</evidence>
<proteinExistence type="inferred from homology"/>
<keyword evidence="4" id="KW-0547">Nucleotide-binding</keyword>
<accession>W9QH35</accession>
<dbReference type="EMBL" id="KE343605">
    <property type="protein sequence ID" value="EXB37189.1"/>
    <property type="molecule type" value="Genomic_DNA"/>
</dbReference>
<dbReference type="SUPFAM" id="SSF52058">
    <property type="entry name" value="L domain-like"/>
    <property type="match status" value="2"/>
</dbReference>
<dbReference type="SUPFAM" id="SSF52047">
    <property type="entry name" value="RNI-like"/>
    <property type="match status" value="1"/>
</dbReference>
<protein>
    <submittedName>
        <fullName evidence="8">Disease resistance protein</fullName>
    </submittedName>
</protein>
<evidence type="ECO:0000259" key="7">
    <source>
        <dbReference type="SMART" id="SM00382"/>
    </source>
</evidence>
<dbReference type="FunFam" id="3.40.50.300:FF:001091">
    <property type="entry name" value="Probable disease resistance protein At1g61300"/>
    <property type="match status" value="1"/>
</dbReference>
<dbReference type="InterPro" id="IPR027417">
    <property type="entry name" value="P-loop_NTPase"/>
</dbReference>
<dbReference type="Gene3D" id="1.10.8.430">
    <property type="entry name" value="Helical domain of apoptotic protease-activating factors"/>
    <property type="match status" value="1"/>
</dbReference>
<organism evidence="8 9">
    <name type="scientific">Morus notabilis</name>
    <dbReference type="NCBI Taxonomy" id="981085"/>
    <lineage>
        <taxon>Eukaryota</taxon>
        <taxon>Viridiplantae</taxon>
        <taxon>Streptophyta</taxon>
        <taxon>Embryophyta</taxon>
        <taxon>Tracheophyta</taxon>
        <taxon>Spermatophyta</taxon>
        <taxon>Magnoliopsida</taxon>
        <taxon>eudicotyledons</taxon>
        <taxon>Gunneridae</taxon>
        <taxon>Pentapetalae</taxon>
        <taxon>rosids</taxon>
        <taxon>fabids</taxon>
        <taxon>Rosales</taxon>
        <taxon>Moraceae</taxon>
        <taxon>Moreae</taxon>
        <taxon>Morus</taxon>
    </lineage>
</organism>
<keyword evidence="2" id="KW-0433">Leucine-rich repeat</keyword>
<dbReference type="Gene3D" id="3.80.10.10">
    <property type="entry name" value="Ribonuclease Inhibitor"/>
    <property type="match status" value="3"/>
</dbReference>